<accession>A0ABW5V9W5</accession>
<dbReference type="Proteomes" id="UP001597502">
    <property type="component" value="Unassembled WGS sequence"/>
</dbReference>
<feature type="compositionally biased region" description="Polar residues" evidence="1">
    <location>
        <begin position="24"/>
        <end position="38"/>
    </location>
</feature>
<feature type="region of interest" description="Disordered" evidence="1">
    <location>
        <begin position="14"/>
        <end position="62"/>
    </location>
</feature>
<comment type="caution">
    <text evidence="2">The sequence shown here is derived from an EMBL/GenBank/DDBJ whole genome shotgun (WGS) entry which is preliminary data.</text>
</comment>
<proteinExistence type="predicted"/>
<gene>
    <name evidence="2" type="ORF">ACFSUO_14830</name>
</gene>
<reference evidence="3" key="1">
    <citation type="journal article" date="2019" name="Int. J. Syst. Evol. Microbiol.">
        <title>The Global Catalogue of Microorganisms (GCM) 10K type strain sequencing project: providing services to taxonomists for standard genome sequencing and annotation.</title>
        <authorList>
            <consortium name="The Broad Institute Genomics Platform"/>
            <consortium name="The Broad Institute Genome Sequencing Center for Infectious Disease"/>
            <person name="Wu L."/>
            <person name="Ma J."/>
        </authorList>
    </citation>
    <scope>NUCLEOTIDE SEQUENCE [LARGE SCALE GENOMIC DNA]</scope>
    <source>
        <strain evidence="3">TISTR 1535</strain>
    </source>
</reference>
<evidence type="ECO:0000313" key="2">
    <source>
        <dbReference type="EMBL" id="MFD2762231.1"/>
    </source>
</evidence>
<dbReference type="EMBL" id="JBHUNA010000039">
    <property type="protein sequence ID" value="MFD2762231.1"/>
    <property type="molecule type" value="Genomic_DNA"/>
</dbReference>
<organism evidence="2 3">
    <name type="scientific">Lentibacillus juripiscarius</name>
    <dbReference type="NCBI Taxonomy" id="257446"/>
    <lineage>
        <taxon>Bacteria</taxon>
        <taxon>Bacillati</taxon>
        <taxon>Bacillota</taxon>
        <taxon>Bacilli</taxon>
        <taxon>Bacillales</taxon>
        <taxon>Bacillaceae</taxon>
        <taxon>Lentibacillus</taxon>
    </lineage>
</organism>
<name>A0ABW5V9W5_9BACI</name>
<dbReference type="RefSeq" id="WP_382395526.1">
    <property type="nucleotide sequence ID" value="NZ_JBHUNA010000039.1"/>
</dbReference>
<evidence type="ECO:0000313" key="3">
    <source>
        <dbReference type="Proteomes" id="UP001597502"/>
    </source>
</evidence>
<feature type="compositionally biased region" description="Basic and acidic residues" evidence="1">
    <location>
        <begin position="43"/>
        <end position="55"/>
    </location>
</feature>
<evidence type="ECO:0000256" key="1">
    <source>
        <dbReference type="SAM" id="MobiDB-lite"/>
    </source>
</evidence>
<keyword evidence="3" id="KW-1185">Reference proteome</keyword>
<sequence length="62" mass="6553">MLTVVLVVLAACGNSSRESDAKSNNESPDSSTAQNENGGSPDKGSKETENNKMEPELFILPN</sequence>
<protein>
    <submittedName>
        <fullName evidence="2">Uncharacterized protein</fullName>
    </submittedName>
</protein>